<protein>
    <submittedName>
        <fullName evidence="6">PLP-dependent aminotransferase family protein</fullName>
    </submittedName>
</protein>
<evidence type="ECO:0000313" key="7">
    <source>
        <dbReference type="Proteomes" id="UP000321764"/>
    </source>
</evidence>
<keyword evidence="2 6" id="KW-0032">Aminotransferase</keyword>
<feature type="domain" description="Aminotransferase class I/classII large" evidence="5">
    <location>
        <begin position="64"/>
        <end position="391"/>
    </location>
</feature>
<dbReference type="Gene3D" id="3.40.640.10">
    <property type="entry name" value="Type I PLP-dependent aspartate aminotransferase-like (Major domain)"/>
    <property type="match status" value="1"/>
</dbReference>
<accession>A0A5C8ZC61</accession>
<proteinExistence type="predicted"/>
<dbReference type="EMBL" id="VKAD01000001">
    <property type="protein sequence ID" value="TXR54761.1"/>
    <property type="molecule type" value="Genomic_DNA"/>
</dbReference>
<dbReference type="GO" id="GO:1901605">
    <property type="term" value="P:alpha-amino acid metabolic process"/>
    <property type="evidence" value="ECO:0007669"/>
    <property type="project" value="TreeGrafter"/>
</dbReference>
<dbReference type="Proteomes" id="UP000321764">
    <property type="component" value="Unassembled WGS sequence"/>
</dbReference>
<dbReference type="CDD" id="cd00609">
    <property type="entry name" value="AAT_like"/>
    <property type="match status" value="1"/>
</dbReference>
<dbReference type="InterPro" id="IPR050859">
    <property type="entry name" value="Class-I_PLP-dep_aminotransf"/>
</dbReference>
<evidence type="ECO:0000256" key="2">
    <source>
        <dbReference type="ARBA" id="ARBA00022576"/>
    </source>
</evidence>
<organism evidence="6 7">
    <name type="scientific">Reinekea thalattae</name>
    <dbReference type="NCBI Taxonomy" id="2593301"/>
    <lineage>
        <taxon>Bacteria</taxon>
        <taxon>Pseudomonadati</taxon>
        <taxon>Pseudomonadota</taxon>
        <taxon>Gammaproteobacteria</taxon>
        <taxon>Oceanospirillales</taxon>
        <taxon>Saccharospirillaceae</taxon>
        <taxon>Reinekea</taxon>
    </lineage>
</organism>
<gene>
    <name evidence="6" type="ORF">FME95_09550</name>
</gene>
<dbReference type="SUPFAM" id="SSF53383">
    <property type="entry name" value="PLP-dependent transferases"/>
    <property type="match status" value="1"/>
</dbReference>
<evidence type="ECO:0000256" key="4">
    <source>
        <dbReference type="ARBA" id="ARBA00022898"/>
    </source>
</evidence>
<dbReference type="PANTHER" id="PTHR42790:SF19">
    <property type="entry name" value="KYNURENINE_ALPHA-AMINOADIPATE AMINOTRANSFERASE, MITOCHONDRIAL"/>
    <property type="match status" value="1"/>
</dbReference>
<evidence type="ECO:0000256" key="3">
    <source>
        <dbReference type="ARBA" id="ARBA00022679"/>
    </source>
</evidence>
<dbReference type="Pfam" id="PF00155">
    <property type="entry name" value="Aminotran_1_2"/>
    <property type="match status" value="1"/>
</dbReference>
<evidence type="ECO:0000313" key="6">
    <source>
        <dbReference type="EMBL" id="TXR54761.1"/>
    </source>
</evidence>
<dbReference type="OrthoDB" id="9802328at2"/>
<dbReference type="GO" id="GO:0030170">
    <property type="term" value="F:pyridoxal phosphate binding"/>
    <property type="evidence" value="ECO:0007669"/>
    <property type="project" value="InterPro"/>
</dbReference>
<sequence length="398" mass="43836">MLTRRVLLFIRAKEVFMLPAQRMASVQPSYIRNILKATQGNNVMSLAGGLPDERLFPTRLLDNAARELDQNIEVYQYGLTRGLPALVEHLCAENNLPSDEQLLITTGSQQGLDLICRAYLNPDDRVLAEAPVYLGALQAFQLAQAKVGLIDATSKGPDLDQLEAKLAKGCVKFFYAVPDFHNPTGTCWSKATRIAVAELLDRYEVALIEDVPYRQLRYSGEHLPLVSSLMKGDFFLLNSFSKIATSGMRLGCVQATKKLLQPLITIKQASDLHTALPMQQMLLSLLQAPEFEGHIASLRHHYGQRAQALANALISQIGGRLTFNEVEGGMFLWARINCVNAVSLAQECLKNDLAVVPGQAFWPEGKAGYQAIRLNFTRLAPADLEKAVGRLSSAMSAL</sequence>
<comment type="cofactor">
    <cofactor evidence="1">
        <name>pyridoxal 5'-phosphate</name>
        <dbReference type="ChEBI" id="CHEBI:597326"/>
    </cofactor>
</comment>
<dbReference type="PANTHER" id="PTHR42790">
    <property type="entry name" value="AMINOTRANSFERASE"/>
    <property type="match status" value="1"/>
</dbReference>
<dbReference type="GO" id="GO:0008483">
    <property type="term" value="F:transaminase activity"/>
    <property type="evidence" value="ECO:0007669"/>
    <property type="project" value="UniProtKB-KW"/>
</dbReference>
<evidence type="ECO:0000256" key="1">
    <source>
        <dbReference type="ARBA" id="ARBA00001933"/>
    </source>
</evidence>
<reference evidence="6 7" key="1">
    <citation type="submission" date="2019-07" db="EMBL/GenBank/DDBJ databases">
        <title>Reinekea sp. strain SSH23 genome sequencing and assembly.</title>
        <authorList>
            <person name="Kim I."/>
        </authorList>
    </citation>
    <scope>NUCLEOTIDE SEQUENCE [LARGE SCALE GENOMIC DNA]</scope>
    <source>
        <strain evidence="6 7">SSH23</strain>
    </source>
</reference>
<comment type="caution">
    <text evidence="6">The sequence shown here is derived from an EMBL/GenBank/DDBJ whole genome shotgun (WGS) entry which is preliminary data.</text>
</comment>
<keyword evidence="4" id="KW-0663">Pyridoxal phosphate</keyword>
<evidence type="ECO:0000259" key="5">
    <source>
        <dbReference type="Pfam" id="PF00155"/>
    </source>
</evidence>
<dbReference type="Gene3D" id="3.90.1150.10">
    <property type="entry name" value="Aspartate Aminotransferase, domain 1"/>
    <property type="match status" value="1"/>
</dbReference>
<dbReference type="InterPro" id="IPR015424">
    <property type="entry name" value="PyrdxlP-dep_Trfase"/>
</dbReference>
<keyword evidence="7" id="KW-1185">Reference proteome</keyword>
<keyword evidence="3 6" id="KW-0808">Transferase</keyword>
<dbReference type="InterPro" id="IPR004839">
    <property type="entry name" value="Aminotransferase_I/II_large"/>
</dbReference>
<dbReference type="AlphaFoldDB" id="A0A5C8ZC61"/>
<name>A0A5C8ZC61_9GAMM</name>
<dbReference type="InterPro" id="IPR015421">
    <property type="entry name" value="PyrdxlP-dep_Trfase_major"/>
</dbReference>
<dbReference type="InterPro" id="IPR015422">
    <property type="entry name" value="PyrdxlP-dep_Trfase_small"/>
</dbReference>